<reference evidence="4" key="1">
    <citation type="submission" date="2020-02" db="EMBL/GenBank/DDBJ databases">
        <authorList>
            <person name="Palmer J.M."/>
        </authorList>
    </citation>
    <scope>NUCLEOTIDE SEQUENCE</scope>
    <source>
        <strain evidence="4">EPUS1.4</strain>
        <tissue evidence="4">Thallus</tissue>
    </source>
</reference>
<feature type="compositionally biased region" description="Acidic residues" evidence="2">
    <location>
        <begin position="362"/>
        <end position="376"/>
    </location>
</feature>
<dbReference type="Pfam" id="PF12813">
    <property type="entry name" value="XPG_I_2"/>
    <property type="match status" value="1"/>
</dbReference>
<evidence type="ECO:0000313" key="5">
    <source>
        <dbReference type="Proteomes" id="UP000606974"/>
    </source>
</evidence>
<feature type="compositionally biased region" description="Basic and acidic residues" evidence="2">
    <location>
        <begin position="676"/>
        <end position="700"/>
    </location>
</feature>
<dbReference type="EMBL" id="JAACFV010000019">
    <property type="protein sequence ID" value="KAF7511532.1"/>
    <property type="molecule type" value="Genomic_DNA"/>
</dbReference>
<evidence type="ECO:0000256" key="2">
    <source>
        <dbReference type="SAM" id="MobiDB-lite"/>
    </source>
</evidence>
<feature type="region of interest" description="Disordered" evidence="2">
    <location>
        <begin position="360"/>
        <end position="379"/>
    </location>
</feature>
<feature type="compositionally biased region" description="Basic residues" evidence="2">
    <location>
        <begin position="737"/>
        <end position="752"/>
    </location>
</feature>
<keyword evidence="5" id="KW-1185">Reference proteome</keyword>
<evidence type="ECO:0000313" key="4">
    <source>
        <dbReference type="EMBL" id="KAF7511532.1"/>
    </source>
</evidence>
<dbReference type="AlphaFoldDB" id="A0A8H7ANY4"/>
<dbReference type="OrthoDB" id="5297549at2759"/>
<feature type="region of interest" description="Disordered" evidence="2">
    <location>
        <begin position="664"/>
        <end position="775"/>
    </location>
</feature>
<dbReference type="PANTHER" id="PTHR15665">
    <property type="entry name" value="ASTEROID PROTEIN"/>
    <property type="match status" value="1"/>
</dbReference>
<organism evidence="4 5">
    <name type="scientific">Endocarpon pusillum</name>
    <dbReference type="NCBI Taxonomy" id="364733"/>
    <lineage>
        <taxon>Eukaryota</taxon>
        <taxon>Fungi</taxon>
        <taxon>Dikarya</taxon>
        <taxon>Ascomycota</taxon>
        <taxon>Pezizomycotina</taxon>
        <taxon>Eurotiomycetes</taxon>
        <taxon>Chaetothyriomycetidae</taxon>
        <taxon>Verrucariales</taxon>
        <taxon>Verrucariaceae</taxon>
        <taxon>Endocarpon</taxon>
    </lineage>
</organism>
<dbReference type="Proteomes" id="UP000606974">
    <property type="component" value="Unassembled WGS sequence"/>
</dbReference>
<name>A0A8H7ANY4_9EURO</name>
<dbReference type="InterPro" id="IPR039436">
    <property type="entry name" value="Asteroid_dom"/>
</dbReference>
<dbReference type="InterPro" id="IPR026832">
    <property type="entry name" value="Asteroid"/>
</dbReference>
<dbReference type="PANTHER" id="PTHR15665:SF1">
    <property type="entry name" value="PROTEIN ASTEROID HOMOLOG 1"/>
    <property type="match status" value="1"/>
</dbReference>
<proteinExistence type="inferred from homology"/>
<accession>A0A8H7ANY4</accession>
<feature type="region of interest" description="Disordered" evidence="2">
    <location>
        <begin position="410"/>
        <end position="435"/>
    </location>
</feature>
<protein>
    <recommendedName>
        <fullName evidence="3">Asteroid domain-containing protein</fullName>
    </recommendedName>
</protein>
<feature type="compositionally biased region" description="Polar residues" evidence="2">
    <location>
        <begin position="708"/>
        <end position="736"/>
    </location>
</feature>
<dbReference type="InterPro" id="IPR029060">
    <property type="entry name" value="PIN-like_dom_sf"/>
</dbReference>
<comment type="similarity">
    <text evidence="1">Belongs to the asteroid family.</text>
</comment>
<dbReference type="Gene3D" id="3.40.50.1010">
    <property type="entry name" value="5'-nuclease"/>
    <property type="match status" value="1"/>
</dbReference>
<sequence length="775" mass="86583">MGIPKLIQTLQPFAERAIIGNTNPDTQLTSNDSTSIHPRVKSVVIDGPSLVYHVYHRLLSLKAAQKENAKPDNTPRRIERSTRHPLLFQPTYSEIIQSVLAFINHLTDQHDIEVQTIYFDGALPATKRDVRLARLEDGRKKLLEFRQLQSVFSCISNNDTQTAKRSSDGVQQQFNAEALFHPANPLPPNFKAMPAPPFMVAAVIDRLRSQLDLQPATTTSSDRQALPSRSALIQLVPAEADAYCAAYARKTGAAILTSDSDLLAYDLGSDGSVILLDSIRLSTLSEEENAKQVLFGTRYHGPSLTSALGISCTLQRFCFARLLDPTTSASELKVRCGKSLDSPLGSSMREEWRRFIQQYSTDDVDSQQEEEEEEEEAYNHARYSHKIAPAQLQGLDPRIAELVTQLQHSRPCSSVSATEEEGPTNEEATGDEDREDDVHMYLPLLIEDPSRDSAWSYGSSVRHLAYTILLHHLPTLPPDIAAEKRRRRRARRIKEYQRRGSRIVGLPLDADLHAASNEMEAQVEKLLQSIRSHEQRFASQSETSIESTTLIASPSRFWKSFALDLVSEQRLLGAKPPPNNIWAASYLTPQHVPYIPSSWDHVHNQASVEAVLYGLRILEQIASFAVRYDCSRSNEDESRDQKGVTERVVRALVDVLASLPPIEQLMDPERVTMPTKPEEQQAVDGEKAGSGEERERHTSDQEDMMDASTRQPQGTATANHEQSSCRSLSDPSQISSRRTKRQKTNSRSKHGRTAAAGKRSVTIGGNRFAALEMDE</sequence>
<dbReference type="SUPFAM" id="SSF88723">
    <property type="entry name" value="PIN domain-like"/>
    <property type="match status" value="1"/>
</dbReference>
<feature type="domain" description="Asteroid" evidence="3">
    <location>
        <begin position="196"/>
        <end position="508"/>
    </location>
</feature>
<gene>
    <name evidence="4" type="ORF">GJ744_004120</name>
</gene>
<evidence type="ECO:0000259" key="3">
    <source>
        <dbReference type="Pfam" id="PF12813"/>
    </source>
</evidence>
<evidence type="ECO:0000256" key="1">
    <source>
        <dbReference type="ARBA" id="ARBA00007398"/>
    </source>
</evidence>
<comment type="caution">
    <text evidence="4">The sequence shown here is derived from an EMBL/GenBank/DDBJ whole genome shotgun (WGS) entry which is preliminary data.</text>
</comment>
<feature type="compositionally biased region" description="Acidic residues" evidence="2">
    <location>
        <begin position="418"/>
        <end position="435"/>
    </location>
</feature>